<dbReference type="Proteomes" id="UP001208567">
    <property type="component" value="Unassembled WGS sequence"/>
</dbReference>
<dbReference type="RefSeq" id="WP_264850191.1">
    <property type="nucleotide sequence ID" value="NZ_BRXR01000001.1"/>
</dbReference>
<sequence>MKDNVIWVDFSAKKRRKGPSQGLFSSIISFFKSPIYNSSKQASKKVLTKAHKTI</sequence>
<dbReference type="EMBL" id="BRXR01000001">
    <property type="protein sequence ID" value="GLC30915.1"/>
    <property type="molecule type" value="Genomic_DNA"/>
</dbReference>
<evidence type="ECO:0000313" key="2">
    <source>
        <dbReference type="Proteomes" id="UP001208567"/>
    </source>
</evidence>
<evidence type="ECO:0000313" key="1">
    <source>
        <dbReference type="EMBL" id="GLC30915.1"/>
    </source>
</evidence>
<protein>
    <submittedName>
        <fullName evidence="1">Uncharacterized protein</fullName>
    </submittedName>
</protein>
<organism evidence="1 2">
    <name type="scientific">Clostridium omnivorum</name>
    <dbReference type="NCBI Taxonomy" id="1604902"/>
    <lineage>
        <taxon>Bacteria</taxon>
        <taxon>Bacillati</taxon>
        <taxon>Bacillota</taxon>
        <taxon>Clostridia</taxon>
        <taxon>Eubacteriales</taxon>
        <taxon>Clostridiaceae</taxon>
        <taxon>Clostridium</taxon>
    </lineage>
</organism>
<keyword evidence="2" id="KW-1185">Reference proteome</keyword>
<proteinExistence type="predicted"/>
<name>A0ABQ5N6N3_9CLOT</name>
<accession>A0ABQ5N6N3</accession>
<comment type="caution">
    <text evidence="1">The sequence shown here is derived from an EMBL/GenBank/DDBJ whole genome shotgun (WGS) entry which is preliminary data.</text>
</comment>
<reference evidence="1 2" key="1">
    <citation type="journal article" date="2024" name="Int. J. Syst. Evol. Microbiol.">
        <title>Clostridium omnivorum sp. nov., isolated from anoxic soil under the treatment of reductive soil disinfestation.</title>
        <authorList>
            <person name="Ueki A."/>
            <person name="Tonouchi A."/>
            <person name="Kaku N."/>
            <person name="Honma S."/>
            <person name="Ueki K."/>
        </authorList>
    </citation>
    <scope>NUCLEOTIDE SEQUENCE [LARGE SCALE GENOMIC DNA]</scope>
    <source>
        <strain evidence="1 2">E14</strain>
    </source>
</reference>
<gene>
    <name evidence="1" type="ORF">bsdE14_23250</name>
</gene>